<sequence length="139" mass="15113">MSTGLGSECAICNTQYAHRDNVMVLDPCQALLNSTLNNKSTEKLSETSLGDNLCCGRPIFSLAINKDKHVNDQSLHHCNEFGINKKIKCERSGIVVRDVCPPFCDTKGSDNDCSDQDSAHILVAGRLKSSSLKRASKAN</sequence>
<comment type="caution">
    <text evidence="1">The sequence shown here is derived from an EMBL/GenBank/DDBJ whole genome shotgun (WGS) entry which is preliminary data.</text>
</comment>
<keyword evidence="2" id="KW-1185">Reference proteome</keyword>
<name>A0ACB9KUL5_BAUVA</name>
<proteinExistence type="predicted"/>
<reference evidence="1 2" key="1">
    <citation type="journal article" date="2022" name="DNA Res.">
        <title>Chromosomal-level genome assembly of the orchid tree Bauhinia variegata (Leguminosae; Cercidoideae) supports the allotetraploid origin hypothesis of Bauhinia.</title>
        <authorList>
            <person name="Zhong Y."/>
            <person name="Chen Y."/>
            <person name="Zheng D."/>
            <person name="Pang J."/>
            <person name="Liu Y."/>
            <person name="Luo S."/>
            <person name="Meng S."/>
            <person name="Qian L."/>
            <person name="Wei D."/>
            <person name="Dai S."/>
            <person name="Zhou R."/>
        </authorList>
    </citation>
    <scope>NUCLEOTIDE SEQUENCE [LARGE SCALE GENOMIC DNA]</scope>
    <source>
        <strain evidence="1">BV-YZ2020</strain>
    </source>
</reference>
<gene>
    <name evidence="1" type="ORF">L6164_034353</name>
</gene>
<organism evidence="1 2">
    <name type="scientific">Bauhinia variegata</name>
    <name type="common">Purple orchid tree</name>
    <name type="synonym">Phanera variegata</name>
    <dbReference type="NCBI Taxonomy" id="167791"/>
    <lineage>
        <taxon>Eukaryota</taxon>
        <taxon>Viridiplantae</taxon>
        <taxon>Streptophyta</taxon>
        <taxon>Embryophyta</taxon>
        <taxon>Tracheophyta</taxon>
        <taxon>Spermatophyta</taxon>
        <taxon>Magnoliopsida</taxon>
        <taxon>eudicotyledons</taxon>
        <taxon>Gunneridae</taxon>
        <taxon>Pentapetalae</taxon>
        <taxon>rosids</taxon>
        <taxon>fabids</taxon>
        <taxon>Fabales</taxon>
        <taxon>Fabaceae</taxon>
        <taxon>Cercidoideae</taxon>
        <taxon>Cercideae</taxon>
        <taxon>Bauhiniinae</taxon>
        <taxon>Bauhinia</taxon>
    </lineage>
</organism>
<dbReference type="Proteomes" id="UP000828941">
    <property type="component" value="Chromosome 13"/>
</dbReference>
<accession>A0ACB9KUL5</accession>
<evidence type="ECO:0000313" key="1">
    <source>
        <dbReference type="EMBL" id="KAI4301034.1"/>
    </source>
</evidence>
<dbReference type="EMBL" id="CM039438">
    <property type="protein sequence ID" value="KAI4301034.1"/>
    <property type="molecule type" value="Genomic_DNA"/>
</dbReference>
<evidence type="ECO:0000313" key="2">
    <source>
        <dbReference type="Proteomes" id="UP000828941"/>
    </source>
</evidence>
<protein>
    <submittedName>
        <fullName evidence="1">Uncharacterized protein</fullName>
    </submittedName>
</protein>